<dbReference type="InterPro" id="IPR000843">
    <property type="entry name" value="HTH_LacI"/>
</dbReference>
<keyword evidence="3" id="KW-0804">Transcription</keyword>
<dbReference type="CDD" id="cd06267">
    <property type="entry name" value="PBP1_LacI_sugar_binding-like"/>
    <property type="match status" value="1"/>
</dbReference>
<dbReference type="SMART" id="SM00354">
    <property type="entry name" value="HTH_LACI"/>
    <property type="match status" value="1"/>
</dbReference>
<reference evidence="5 6" key="1">
    <citation type="journal article" date="2023" name="Antonie Van Leeuwenhoek">
        <title>Unveiling the genomic potential of a novel thermostable glycoside hydrolases producing Neobacillus sedimentimangrovi UE25.</title>
        <authorList>
            <person name="Ejaz U."/>
            <person name="Saleem F."/>
            <person name="Rashid R."/>
            <person name="Hasan K.A."/>
            <person name="Syed M.N."/>
            <person name="Sohail M."/>
        </authorList>
    </citation>
    <scope>NUCLEOTIDE SEQUENCE [LARGE SCALE GENOMIC DNA]</scope>
    <source>
        <strain evidence="5 6">UE25</strain>
    </source>
</reference>
<gene>
    <name evidence="5" type="ORF">LRS37_07050</name>
</gene>
<accession>A0ABS8QHS9</accession>
<keyword evidence="2" id="KW-0238">DNA-binding</keyword>
<dbReference type="Gene3D" id="3.40.50.2300">
    <property type="match status" value="2"/>
</dbReference>
<dbReference type="InterPro" id="IPR028082">
    <property type="entry name" value="Peripla_BP_I"/>
</dbReference>
<evidence type="ECO:0000313" key="6">
    <source>
        <dbReference type="Proteomes" id="UP001162836"/>
    </source>
</evidence>
<dbReference type="PANTHER" id="PTHR30146:SF109">
    <property type="entry name" value="HTH-TYPE TRANSCRIPTIONAL REGULATOR GALS"/>
    <property type="match status" value="1"/>
</dbReference>
<comment type="caution">
    <text evidence="5">The sequence shown here is derived from an EMBL/GenBank/DDBJ whole genome shotgun (WGS) entry which is preliminary data.</text>
</comment>
<organism evidence="5 6">
    <name type="scientific">Neobacillus sedimentimangrovi</name>
    <dbReference type="NCBI Taxonomy" id="2699460"/>
    <lineage>
        <taxon>Bacteria</taxon>
        <taxon>Bacillati</taxon>
        <taxon>Bacillota</taxon>
        <taxon>Bacilli</taxon>
        <taxon>Bacillales</taxon>
        <taxon>Bacillaceae</taxon>
        <taxon>Neobacillus</taxon>
    </lineage>
</organism>
<evidence type="ECO:0000256" key="3">
    <source>
        <dbReference type="ARBA" id="ARBA00023163"/>
    </source>
</evidence>
<feature type="domain" description="HTH lacI-type" evidence="4">
    <location>
        <begin position="2"/>
        <end position="56"/>
    </location>
</feature>
<dbReference type="PANTHER" id="PTHR30146">
    <property type="entry name" value="LACI-RELATED TRANSCRIPTIONAL REPRESSOR"/>
    <property type="match status" value="1"/>
</dbReference>
<dbReference type="PROSITE" id="PS50932">
    <property type="entry name" value="HTH_LACI_2"/>
    <property type="match status" value="1"/>
</dbReference>
<keyword evidence="1" id="KW-0805">Transcription regulation</keyword>
<sequence>MTTIKDVAREASVSISTVSRVLNGSGYTSEETRQKVYQAVEKLNFKRNMIAAAMIKKQTSTFGLIIPDIKNIFYADLTRAVEDTANQHGFNIVLCNTDNNLTKEAEYIDFLIAKGVDGIIFSTPEVKDKNIKQVVEEYPDLPVVILGSKIPGVKINEILVDNFEGGYMATNHLLELGHKKIAFISGSADSYASIERYKGFQSALADKKIKIKEDFVIFDKFYIDSGYKNGLKLLSRQDRPTAIFAASDAIAVGIYKAARELNLKIPDDLSIIGFDDSQFADIISPPLTTIHTPIIEMGNRAMEIAIKTMKEKRHVKETIVFYPTLVERESTRKLDEGGCY</sequence>
<dbReference type="EMBL" id="JAJODE010000014">
    <property type="protein sequence ID" value="MCD4838632.1"/>
    <property type="molecule type" value="Genomic_DNA"/>
</dbReference>
<dbReference type="InterPro" id="IPR010982">
    <property type="entry name" value="Lambda_DNA-bd_dom_sf"/>
</dbReference>
<dbReference type="PROSITE" id="PS00356">
    <property type="entry name" value="HTH_LACI_1"/>
    <property type="match status" value="1"/>
</dbReference>
<name>A0ABS8QHS9_9BACI</name>
<evidence type="ECO:0000256" key="1">
    <source>
        <dbReference type="ARBA" id="ARBA00023015"/>
    </source>
</evidence>
<dbReference type="Pfam" id="PF00356">
    <property type="entry name" value="LacI"/>
    <property type="match status" value="1"/>
</dbReference>
<evidence type="ECO:0000259" key="4">
    <source>
        <dbReference type="PROSITE" id="PS50932"/>
    </source>
</evidence>
<dbReference type="InterPro" id="IPR046335">
    <property type="entry name" value="LacI/GalR-like_sensor"/>
</dbReference>
<dbReference type="SUPFAM" id="SSF53822">
    <property type="entry name" value="Periplasmic binding protein-like I"/>
    <property type="match status" value="1"/>
</dbReference>
<keyword evidence="6" id="KW-1185">Reference proteome</keyword>
<dbReference type="Gene3D" id="1.10.260.40">
    <property type="entry name" value="lambda repressor-like DNA-binding domains"/>
    <property type="match status" value="1"/>
</dbReference>
<dbReference type="PRINTS" id="PR00036">
    <property type="entry name" value="HTHLACI"/>
</dbReference>
<protein>
    <submittedName>
        <fullName evidence="5">LacI family transcriptional regulator</fullName>
    </submittedName>
</protein>
<evidence type="ECO:0000313" key="5">
    <source>
        <dbReference type="EMBL" id="MCD4838632.1"/>
    </source>
</evidence>
<dbReference type="CDD" id="cd01392">
    <property type="entry name" value="HTH_LacI"/>
    <property type="match status" value="1"/>
</dbReference>
<dbReference type="Pfam" id="PF13377">
    <property type="entry name" value="Peripla_BP_3"/>
    <property type="match status" value="1"/>
</dbReference>
<evidence type="ECO:0000256" key="2">
    <source>
        <dbReference type="ARBA" id="ARBA00023125"/>
    </source>
</evidence>
<dbReference type="Proteomes" id="UP001162836">
    <property type="component" value="Unassembled WGS sequence"/>
</dbReference>
<dbReference type="RefSeq" id="WP_231314653.1">
    <property type="nucleotide sequence ID" value="NZ_JAJODE010000014.1"/>
</dbReference>
<dbReference type="SUPFAM" id="SSF47413">
    <property type="entry name" value="lambda repressor-like DNA-binding domains"/>
    <property type="match status" value="1"/>
</dbReference>
<proteinExistence type="predicted"/>